<gene>
    <name evidence="6" type="ORF">Apau_1606</name>
</gene>
<reference evidence="6 7" key="1">
    <citation type="journal article" date="2010" name="Stand. Genomic Sci.">
        <title>Non-contiguous finished genome sequence of Aminomonas paucivorans type strain (GLU-3).</title>
        <authorList>
            <person name="Pitluck S."/>
            <person name="Yasawong M."/>
            <person name="Held B."/>
            <person name="Lapidus A."/>
            <person name="Nolan M."/>
            <person name="Copeland A."/>
            <person name="Lucas S."/>
            <person name="Del Rio T.G."/>
            <person name="Tice H."/>
            <person name="Cheng J.F."/>
            <person name="Chertkov O."/>
            <person name="Goodwin L."/>
            <person name="Tapia R."/>
            <person name="Han C."/>
            <person name="Liolios K."/>
            <person name="Ivanova N."/>
            <person name="Mavromatis K."/>
            <person name="Ovchinnikova G."/>
            <person name="Pati A."/>
            <person name="Chen A."/>
            <person name="Palaniappan K."/>
            <person name="Land M."/>
            <person name="Hauser L."/>
            <person name="Chang Y.J."/>
            <person name="Jeffries C.D."/>
            <person name="Pukall R."/>
            <person name="Spring S."/>
            <person name="Rohde M."/>
            <person name="Sikorski J."/>
            <person name="Goker M."/>
            <person name="Woyke T."/>
            <person name="Bristow J."/>
            <person name="Eisen J.A."/>
            <person name="Markowitz V."/>
            <person name="Hugenholtz P."/>
            <person name="Kyrpides N.C."/>
            <person name="Klenk H.P."/>
        </authorList>
    </citation>
    <scope>NUCLEOTIDE SEQUENCE [LARGE SCALE GENOMIC DNA]</scope>
    <source>
        <strain evidence="6 7">DSM 12260</strain>
    </source>
</reference>
<accession>E3CUK9</accession>
<dbReference type="InterPro" id="IPR037925">
    <property type="entry name" value="FlgE/F/G-like"/>
</dbReference>
<evidence type="ECO:0000259" key="3">
    <source>
        <dbReference type="Pfam" id="PF00460"/>
    </source>
</evidence>
<evidence type="ECO:0000259" key="5">
    <source>
        <dbReference type="Pfam" id="PF22692"/>
    </source>
</evidence>
<dbReference type="NCBIfam" id="TIGR03506">
    <property type="entry name" value="FlgEFG_subfam"/>
    <property type="match status" value="1"/>
</dbReference>
<evidence type="ECO:0000259" key="4">
    <source>
        <dbReference type="Pfam" id="PF06429"/>
    </source>
</evidence>
<sequence length="264" mass="28694">MFRGIYSGTSAMLVQEKMLDVVGNNLANVDTSGFRARIAVNKSFPEVLMDRVERYPEEGIGPKRFNPRGRVPIGTLSLANVLHETAMRTAPGVMQVTNAPLDVALQEEGFFVVQDGAGNTFYTRSGHFQKNDQGQLVTHDGMLVQGDGGAVEIGDAVRYSLNDRGQLLVNGAVAGQLQVVRFPTPTRMRHVGKSLLAETPDSGAPEEVEQPKVAVGFLERSNVNVVEEMSRMIEANRAYEVAAKTVTIQDELTSRLSSAFGRVS</sequence>
<dbReference type="AlphaFoldDB" id="E3CUK9"/>
<dbReference type="Pfam" id="PF00460">
    <property type="entry name" value="Flg_bb_rod"/>
    <property type="match status" value="1"/>
</dbReference>
<dbReference type="HOGENOM" id="CLU_013687_0_0_0"/>
<dbReference type="Pfam" id="PF06429">
    <property type="entry name" value="Flg_bbr_C"/>
    <property type="match status" value="1"/>
</dbReference>
<dbReference type="PaxDb" id="584708-Apau_1606"/>
<dbReference type="InterPro" id="IPR001444">
    <property type="entry name" value="Flag_bb_rod_N"/>
</dbReference>
<proteinExistence type="inferred from homology"/>
<dbReference type="PROSITE" id="PS00588">
    <property type="entry name" value="FLAGELLA_BB_ROD"/>
    <property type="match status" value="1"/>
</dbReference>
<evidence type="ECO:0000256" key="1">
    <source>
        <dbReference type="ARBA" id="ARBA00009677"/>
    </source>
</evidence>
<dbReference type="EMBL" id="CM001022">
    <property type="protein sequence ID" value="EFQ24025.1"/>
    <property type="molecule type" value="Genomic_DNA"/>
</dbReference>
<dbReference type="InterPro" id="IPR020013">
    <property type="entry name" value="Flagellar_FlgE/F/G"/>
</dbReference>
<keyword evidence="7" id="KW-1185">Reference proteome</keyword>
<dbReference type="GO" id="GO:0009425">
    <property type="term" value="C:bacterial-type flagellum basal body"/>
    <property type="evidence" value="ECO:0007669"/>
    <property type="project" value="UniProtKB-SubCell"/>
</dbReference>
<dbReference type="GO" id="GO:0071978">
    <property type="term" value="P:bacterial-type flagellum-dependent swarming motility"/>
    <property type="evidence" value="ECO:0007669"/>
    <property type="project" value="TreeGrafter"/>
</dbReference>
<feature type="domain" description="Flagellar hook protein FlgE/F/G-like D1" evidence="5">
    <location>
        <begin position="105"/>
        <end position="166"/>
    </location>
</feature>
<dbReference type="InterPro" id="IPR010930">
    <property type="entry name" value="Flg_bb/hook_C_dom"/>
</dbReference>
<organism evidence="6 7">
    <name type="scientific">Aminomonas paucivorans DSM 12260</name>
    <dbReference type="NCBI Taxonomy" id="584708"/>
    <lineage>
        <taxon>Bacteria</taxon>
        <taxon>Thermotogati</taxon>
        <taxon>Synergistota</taxon>
        <taxon>Synergistia</taxon>
        <taxon>Synergistales</taxon>
        <taxon>Synergistaceae</taxon>
        <taxon>Aminomonas</taxon>
    </lineage>
</organism>
<keyword evidence="2" id="KW-0975">Bacterial flagellum</keyword>
<dbReference type="PANTHER" id="PTHR30435:SF19">
    <property type="entry name" value="FLAGELLAR BASAL-BODY ROD PROTEIN FLGG"/>
    <property type="match status" value="1"/>
</dbReference>
<evidence type="ECO:0000313" key="6">
    <source>
        <dbReference type="EMBL" id="EFQ24025.1"/>
    </source>
</evidence>
<dbReference type="PANTHER" id="PTHR30435">
    <property type="entry name" value="FLAGELLAR PROTEIN"/>
    <property type="match status" value="1"/>
</dbReference>
<dbReference type="OrthoDB" id="9804559at2"/>
<dbReference type="STRING" id="584708.Apau_1606"/>
<evidence type="ECO:0000313" key="7">
    <source>
        <dbReference type="Proteomes" id="UP000005096"/>
    </source>
</evidence>
<feature type="domain" description="Flagellar basal-body/hook protein C-terminal" evidence="4">
    <location>
        <begin position="216"/>
        <end position="258"/>
    </location>
</feature>
<comment type="similarity">
    <text evidence="1 2">Belongs to the flagella basal body rod proteins family.</text>
</comment>
<dbReference type="eggNOG" id="COG4786">
    <property type="taxonomic scope" value="Bacteria"/>
</dbReference>
<dbReference type="Proteomes" id="UP000005096">
    <property type="component" value="Chromosome"/>
</dbReference>
<dbReference type="RefSeq" id="WP_006301243.1">
    <property type="nucleotide sequence ID" value="NZ_CM001022.1"/>
</dbReference>
<protein>
    <submittedName>
        <fullName evidence="6">Fagellar hook-basal body protein</fullName>
    </submittedName>
</protein>
<evidence type="ECO:0000256" key="2">
    <source>
        <dbReference type="RuleBase" id="RU362116"/>
    </source>
</evidence>
<name>E3CUK9_9BACT</name>
<dbReference type="InterPro" id="IPR053967">
    <property type="entry name" value="LlgE_F_G-like_D1"/>
</dbReference>
<dbReference type="InterPro" id="IPR019776">
    <property type="entry name" value="Flagellar_basal_body_rod_CS"/>
</dbReference>
<dbReference type="Pfam" id="PF22692">
    <property type="entry name" value="LlgE_F_G_D1"/>
    <property type="match status" value="1"/>
</dbReference>
<dbReference type="SUPFAM" id="SSF117143">
    <property type="entry name" value="Flagellar hook protein flgE"/>
    <property type="match status" value="1"/>
</dbReference>
<feature type="domain" description="Flagellar basal body rod protein N-terminal" evidence="3">
    <location>
        <begin position="5"/>
        <end position="35"/>
    </location>
</feature>
<comment type="subcellular location">
    <subcellularLocation>
        <location evidence="2">Bacterial flagellum basal body</location>
    </subcellularLocation>
</comment>